<accession>A0ABS6DTM9</accession>
<evidence type="ECO:0000313" key="2">
    <source>
        <dbReference type="EMBL" id="MBU4693843.1"/>
    </source>
</evidence>
<feature type="transmembrane region" description="Helical" evidence="1">
    <location>
        <begin position="58"/>
        <end position="79"/>
    </location>
</feature>
<gene>
    <name evidence="2" type="ORF">KQ878_03045</name>
</gene>
<keyword evidence="1" id="KW-1133">Transmembrane helix</keyword>
<comment type="caution">
    <text evidence="2">The sequence shown here is derived from an EMBL/GenBank/DDBJ whole genome shotgun (WGS) entry which is preliminary data.</text>
</comment>
<dbReference type="Proteomes" id="UP000812267">
    <property type="component" value="Unassembled WGS sequence"/>
</dbReference>
<proteinExistence type="predicted"/>
<name>A0ABS6DTM9_9MOLU</name>
<organism evidence="2 3">
    <name type="scientific">Mycoplasma zalophidermidis</name>
    <dbReference type="NCBI Taxonomy" id="398174"/>
    <lineage>
        <taxon>Bacteria</taxon>
        <taxon>Bacillati</taxon>
        <taxon>Mycoplasmatota</taxon>
        <taxon>Mollicutes</taxon>
        <taxon>Mycoplasmataceae</taxon>
        <taxon>Mycoplasma</taxon>
    </lineage>
</organism>
<keyword evidence="1" id="KW-0472">Membrane</keyword>
<dbReference type="EMBL" id="JAHMHK010000005">
    <property type="protein sequence ID" value="MBU4693843.1"/>
    <property type="molecule type" value="Genomic_DNA"/>
</dbReference>
<protein>
    <recommendedName>
        <fullName evidence="4">DUF3899 domain-containing protein</fullName>
    </recommendedName>
</protein>
<keyword evidence="3" id="KW-1185">Reference proteome</keyword>
<keyword evidence="1" id="KW-0812">Transmembrane</keyword>
<evidence type="ECO:0000256" key="1">
    <source>
        <dbReference type="SAM" id="Phobius"/>
    </source>
</evidence>
<dbReference type="RefSeq" id="WP_216567910.1">
    <property type="nucleotide sequence ID" value="NZ_JAHMHK010000005.1"/>
</dbReference>
<reference evidence="2" key="1">
    <citation type="submission" date="2021-06" db="EMBL/GenBank/DDBJ databases">
        <title>Novel Mycoplasma species detected in California sea lions (Zalophus californianus) from the USA.</title>
        <authorList>
            <person name="Volokhov D.V."/>
            <person name="Furtak V.A."/>
            <person name="Zagorodnyaya T.A."/>
        </authorList>
    </citation>
    <scope>NUCLEOTIDE SEQUENCE [LARGE SCALE GENOMIC DNA]</scope>
    <source>
        <strain evidence="2">CSL 4779</strain>
    </source>
</reference>
<evidence type="ECO:0008006" key="4">
    <source>
        <dbReference type="Google" id="ProtNLM"/>
    </source>
</evidence>
<evidence type="ECO:0000313" key="3">
    <source>
        <dbReference type="Proteomes" id="UP000812267"/>
    </source>
</evidence>
<sequence>MKNYFKESFKRTKTIHFSVVLVLGLALFIAVVLAQHFGNKYNGNLKNVFGDAFLATGLLYLCYGVITLSIKAGLGSGLVKISQNRNQSKLQLKINKLQRNASLSTDQRIELRVLSDELEQLKTKQSQNEKVKHYNFIFWLLVILGIVLLLVSISLTYL</sequence>
<feature type="transmembrane region" description="Helical" evidence="1">
    <location>
        <begin position="136"/>
        <end position="157"/>
    </location>
</feature>